<sequence length="455" mass="49999">MTPKTKLSRYGGWLPSRVVREAYLKEHCGLAAGRLEKYRTGRGLPQGAPFPEGPDGPHVPSVQAFGDAINADPVMKDLFDKIFLQVSPLNRIPNFVTLLFVLDLIVVQPPRYYVATYPDGSEIGEPVGVPIYLVFDLLSNTSAGYDLFRMEKFNVAMKALLDSWGAYLADPNATPIPSNDSLNTTPLGWFGPAAITSLEAHLSPLNFVQTFVCPDPEADNRGFQTWDAFFTRPLQPGVRPVDFREEKSLIHSACESTVYKTSENVQLHDQFWLKDQKYSLYDMVDGHAYAEKFVGGTVYQAFLSPADYHRWHAPVKGTVLDAFVLPGTYYAALPDSGAEADDPDLNPGDPHGALIRSQGWLTVSSTRAVIFIQGDDPIGLVCFIGVGMAEVSTCGLSVQKGNKVEIGDELGMFHFGGSSHTLIFRPGIKITWADGVVVDQHQWVNSIIGKAEEVQ</sequence>
<keyword evidence="1" id="KW-0210">Decarboxylase</keyword>
<dbReference type="GO" id="GO:0005739">
    <property type="term" value="C:mitochondrion"/>
    <property type="evidence" value="ECO:0007669"/>
    <property type="project" value="TreeGrafter"/>
</dbReference>
<evidence type="ECO:0000313" key="4">
    <source>
        <dbReference type="EMBL" id="KIJ15847.1"/>
    </source>
</evidence>
<gene>
    <name evidence="4" type="ORF">PAXINDRAFT_168846</name>
</gene>
<evidence type="ECO:0000259" key="3">
    <source>
        <dbReference type="Pfam" id="PF12588"/>
    </source>
</evidence>
<dbReference type="Proteomes" id="UP000053647">
    <property type="component" value="Unassembled WGS sequence"/>
</dbReference>
<dbReference type="HOGENOM" id="CLU_033450_1_0_1"/>
<dbReference type="InterPro" id="IPR003817">
    <property type="entry name" value="PS_Dcarbxylase"/>
</dbReference>
<evidence type="ECO:0000256" key="2">
    <source>
        <dbReference type="ARBA" id="ARBA00023239"/>
    </source>
</evidence>
<reference evidence="5" key="2">
    <citation type="submission" date="2015-01" db="EMBL/GenBank/DDBJ databases">
        <title>Evolutionary Origins and Diversification of the Mycorrhizal Mutualists.</title>
        <authorList>
            <consortium name="DOE Joint Genome Institute"/>
            <consortium name="Mycorrhizal Genomics Consortium"/>
            <person name="Kohler A."/>
            <person name="Kuo A."/>
            <person name="Nagy L.G."/>
            <person name="Floudas D."/>
            <person name="Copeland A."/>
            <person name="Barry K.W."/>
            <person name="Cichocki N."/>
            <person name="Veneault-Fourrey C."/>
            <person name="LaButti K."/>
            <person name="Lindquist E.A."/>
            <person name="Lipzen A."/>
            <person name="Lundell T."/>
            <person name="Morin E."/>
            <person name="Murat C."/>
            <person name="Riley R."/>
            <person name="Ohm R."/>
            <person name="Sun H."/>
            <person name="Tunlid A."/>
            <person name="Henrissat B."/>
            <person name="Grigoriev I.V."/>
            <person name="Hibbett D.S."/>
            <person name="Martin F."/>
        </authorList>
    </citation>
    <scope>NUCLEOTIDE SEQUENCE [LARGE SCALE GENOMIC DNA]</scope>
    <source>
        <strain evidence="5">ATCC 200175</strain>
    </source>
</reference>
<dbReference type="GO" id="GO:0004609">
    <property type="term" value="F:phosphatidylserine decarboxylase activity"/>
    <property type="evidence" value="ECO:0007669"/>
    <property type="project" value="InterPro"/>
</dbReference>
<name>A0A0C9U8Z1_PAXIN</name>
<keyword evidence="2" id="KW-0456">Lyase</keyword>
<accession>A0A0C9U8Z1</accession>
<reference evidence="4 5" key="1">
    <citation type="submission" date="2014-06" db="EMBL/GenBank/DDBJ databases">
        <authorList>
            <consortium name="DOE Joint Genome Institute"/>
            <person name="Kuo A."/>
            <person name="Kohler A."/>
            <person name="Nagy L.G."/>
            <person name="Floudas D."/>
            <person name="Copeland A."/>
            <person name="Barry K.W."/>
            <person name="Cichocki N."/>
            <person name="Veneault-Fourrey C."/>
            <person name="LaButti K."/>
            <person name="Lindquist E.A."/>
            <person name="Lipzen A."/>
            <person name="Lundell T."/>
            <person name="Morin E."/>
            <person name="Murat C."/>
            <person name="Sun H."/>
            <person name="Tunlid A."/>
            <person name="Henrissat B."/>
            <person name="Grigoriev I.V."/>
            <person name="Hibbett D.S."/>
            <person name="Martin F."/>
            <person name="Nordberg H.P."/>
            <person name="Cantor M.N."/>
            <person name="Hua S.X."/>
        </authorList>
    </citation>
    <scope>NUCLEOTIDE SEQUENCE [LARGE SCALE GENOMIC DNA]</scope>
    <source>
        <strain evidence="4 5">ATCC 200175</strain>
    </source>
</reference>
<proteinExistence type="predicted"/>
<dbReference type="Pfam" id="PF12588">
    <property type="entry name" value="PSDC"/>
    <property type="match status" value="1"/>
</dbReference>
<keyword evidence="5" id="KW-1185">Reference proteome</keyword>
<dbReference type="PANTHER" id="PTHR10067:SF9">
    <property type="entry name" value="PHOSPHATIDYLSERINE DECARBOXYLASE FAMILY PROTEIN (AFU_ORTHOLOGUE AFUA_7G01730)"/>
    <property type="match status" value="1"/>
</dbReference>
<feature type="domain" description="L-tryptophan decarboxylase PsiD-like" evidence="3">
    <location>
        <begin position="60"/>
        <end position="197"/>
    </location>
</feature>
<dbReference type="AlphaFoldDB" id="A0A0C9U8Z1"/>
<organism evidence="4 5">
    <name type="scientific">Paxillus involutus ATCC 200175</name>
    <dbReference type="NCBI Taxonomy" id="664439"/>
    <lineage>
        <taxon>Eukaryota</taxon>
        <taxon>Fungi</taxon>
        <taxon>Dikarya</taxon>
        <taxon>Basidiomycota</taxon>
        <taxon>Agaricomycotina</taxon>
        <taxon>Agaricomycetes</taxon>
        <taxon>Agaricomycetidae</taxon>
        <taxon>Boletales</taxon>
        <taxon>Paxilineae</taxon>
        <taxon>Paxillaceae</taxon>
        <taxon>Paxillus</taxon>
    </lineage>
</organism>
<dbReference type="PANTHER" id="PTHR10067">
    <property type="entry name" value="PHOSPHATIDYLSERINE DECARBOXYLASE"/>
    <property type="match status" value="1"/>
</dbReference>
<dbReference type="GO" id="GO:0006646">
    <property type="term" value="P:phosphatidylethanolamine biosynthetic process"/>
    <property type="evidence" value="ECO:0007669"/>
    <property type="project" value="TreeGrafter"/>
</dbReference>
<dbReference type="EMBL" id="KN819335">
    <property type="protein sequence ID" value="KIJ15847.1"/>
    <property type="molecule type" value="Genomic_DNA"/>
</dbReference>
<evidence type="ECO:0000313" key="5">
    <source>
        <dbReference type="Proteomes" id="UP000053647"/>
    </source>
</evidence>
<dbReference type="InterPro" id="IPR022237">
    <property type="entry name" value="PsiD-like"/>
</dbReference>
<dbReference type="Pfam" id="PF02666">
    <property type="entry name" value="PS_Dcarbxylase"/>
    <property type="match status" value="1"/>
</dbReference>
<evidence type="ECO:0000256" key="1">
    <source>
        <dbReference type="ARBA" id="ARBA00022793"/>
    </source>
</evidence>
<protein>
    <recommendedName>
        <fullName evidence="3">L-tryptophan decarboxylase PsiD-like domain-containing protein</fullName>
    </recommendedName>
</protein>
<dbReference type="OrthoDB" id="5973539at2759"/>